<keyword evidence="3" id="KW-1185">Reference proteome</keyword>
<feature type="domain" description="N-acetyltransferase" evidence="1">
    <location>
        <begin position="73"/>
        <end position="225"/>
    </location>
</feature>
<gene>
    <name evidence="2" type="ORF">VFPPC_02258</name>
</gene>
<dbReference type="EMBL" id="LSBJ02000001">
    <property type="protein sequence ID" value="OAQ61264.1"/>
    <property type="molecule type" value="Genomic_DNA"/>
</dbReference>
<dbReference type="SUPFAM" id="SSF55729">
    <property type="entry name" value="Acyl-CoA N-acyltransferases (Nat)"/>
    <property type="match status" value="1"/>
</dbReference>
<dbReference type="GO" id="GO:0008999">
    <property type="term" value="F:protein-N-terminal-alanine acetyltransferase activity"/>
    <property type="evidence" value="ECO:0007669"/>
    <property type="project" value="TreeGrafter"/>
</dbReference>
<organism evidence="2 3">
    <name type="scientific">Pochonia chlamydosporia 170</name>
    <dbReference type="NCBI Taxonomy" id="1380566"/>
    <lineage>
        <taxon>Eukaryota</taxon>
        <taxon>Fungi</taxon>
        <taxon>Dikarya</taxon>
        <taxon>Ascomycota</taxon>
        <taxon>Pezizomycotina</taxon>
        <taxon>Sordariomycetes</taxon>
        <taxon>Hypocreomycetidae</taxon>
        <taxon>Hypocreales</taxon>
        <taxon>Clavicipitaceae</taxon>
        <taxon>Pochonia</taxon>
    </lineage>
</organism>
<dbReference type="InterPro" id="IPR000182">
    <property type="entry name" value="GNAT_dom"/>
</dbReference>
<dbReference type="PANTHER" id="PTHR43441">
    <property type="entry name" value="RIBOSOMAL-PROTEIN-SERINE ACETYLTRANSFERASE"/>
    <property type="match status" value="1"/>
</dbReference>
<dbReference type="GO" id="GO:0005737">
    <property type="term" value="C:cytoplasm"/>
    <property type="evidence" value="ECO:0007669"/>
    <property type="project" value="TreeGrafter"/>
</dbReference>
<protein>
    <submittedName>
        <fullName evidence="2">GCN5-related N-acetyltransferase (GNAT) domain-containing protein</fullName>
    </submittedName>
</protein>
<evidence type="ECO:0000313" key="2">
    <source>
        <dbReference type="EMBL" id="OAQ61264.1"/>
    </source>
</evidence>
<reference evidence="2 3" key="1">
    <citation type="journal article" date="2016" name="PLoS Pathog.">
        <title>Biosynthesis of antibiotic leucinostatins in bio-control fungus Purpureocillium lilacinum and their inhibition on phytophthora revealed by genome mining.</title>
        <authorList>
            <person name="Wang G."/>
            <person name="Liu Z."/>
            <person name="Lin R."/>
            <person name="Li E."/>
            <person name="Mao Z."/>
            <person name="Ling J."/>
            <person name="Yang Y."/>
            <person name="Yin W.B."/>
            <person name="Xie B."/>
        </authorList>
    </citation>
    <scope>NUCLEOTIDE SEQUENCE [LARGE SCALE GENOMIC DNA]</scope>
    <source>
        <strain evidence="2">170</strain>
    </source>
</reference>
<evidence type="ECO:0000259" key="1">
    <source>
        <dbReference type="PROSITE" id="PS51186"/>
    </source>
</evidence>
<comment type="caution">
    <text evidence="2">The sequence shown here is derived from an EMBL/GenBank/DDBJ whole genome shotgun (WGS) entry which is preliminary data.</text>
</comment>
<dbReference type="PANTHER" id="PTHR43441:SF3">
    <property type="entry name" value="ACETYLTRANSFERASE"/>
    <property type="match status" value="1"/>
</dbReference>
<sequence length="229" mass="25243">MTTDSTIDAERGADSKSALLPLETQASCTRIANSEQAKQLPPNPFLTRAPAEELVEEDLVLRRWQLSDAQALNTAASGSVVELARWMPWAADGYDLTKAYQFLEFADKAWNNGDEYNFAIIVDGQPCGSFGLMTPVTNAPNTLEIGYWLANEATGRGLATRATALLRRIAFEIGAEHVQIRHDQRNSRSGAIPRRLGFNCLGLYDLPSGKGGQDVKSLLWQKDRCDELQ</sequence>
<dbReference type="GO" id="GO:1990189">
    <property type="term" value="F:protein N-terminal-serine acetyltransferase activity"/>
    <property type="evidence" value="ECO:0007669"/>
    <property type="project" value="TreeGrafter"/>
</dbReference>
<dbReference type="InterPro" id="IPR016181">
    <property type="entry name" value="Acyl_CoA_acyltransferase"/>
</dbReference>
<dbReference type="GeneID" id="28845932"/>
<dbReference type="Gene3D" id="3.40.630.30">
    <property type="match status" value="1"/>
</dbReference>
<dbReference type="OrthoDB" id="630895at2759"/>
<proteinExistence type="predicted"/>
<dbReference type="InterPro" id="IPR051908">
    <property type="entry name" value="Ribosomal_N-acetyltransferase"/>
</dbReference>
<dbReference type="Proteomes" id="UP000078397">
    <property type="component" value="Unassembled WGS sequence"/>
</dbReference>
<dbReference type="STRING" id="1380566.A0A179F725"/>
<dbReference type="Pfam" id="PF13302">
    <property type="entry name" value="Acetyltransf_3"/>
    <property type="match status" value="1"/>
</dbReference>
<accession>A0A179F725</accession>
<name>A0A179F725_METCM</name>
<dbReference type="RefSeq" id="XP_018139073.1">
    <property type="nucleotide sequence ID" value="XM_018281938.1"/>
</dbReference>
<evidence type="ECO:0000313" key="3">
    <source>
        <dbReference type="Proteomes" id="UP000078397"/>
    </source>
</evidence>
<dbReference type="AlphaFoldDB" id="A0A179F725"/>
<dbReference type="PROSITE" id="PS51186">
    <property type="entry name" value="GNAT"/>
    <property type="match status" value="1"/>
</dbReference>
<dbReference type="KEGG" id="pchm:VFPPC_02258"/>